<dbReference type="AlphaFoldDB" id="A0A251USP7"/>
<evidence type="ECO:0000256" key="2">
    <source>
        <dbReference type="ARBA" id="ARBA00023242"/>
    </source>
</evidence>
<dbReference type="InParanoid" id="A0A251USP7"/>
<accession>A0A251USP7</accession>
<sequence>MSNPDNDQIGESLNLRSCYASYNEHQYQGVVSLFRCKLRTSLLPMVAGIVPEATIGTADLPPEWAPNQFSFPPSYPGNLIKEAVGTYSNSTSMSSVGTQQQISPDDLQKPYEHPPMTRQDRILRYFEKKKARKYQKKVIYSSRKTYAQTRPRIRGRFARSSQTDASDKTAV</sequence>
<reference evidence="7" key="1">
    <citation type="journal article" date="2017" name="Nature">
        <title>The sunflower genome provides insights into oil metabolism, flowering and Asterid evolution.</title>
        <authorList>
            <person name="Badouin H."/>
            <person name="Gouzy J."/>
            <person name="Grassa C.J."/>
            <person name="Murat F."/>
            <person name="Staton S.E."/>
            <person name="Cottret L."/>
            <person name="Lelandais-Briere C."/>
            <person name="Owens G.L."/>
            <person name="Carrere S."/>
            <person name="Mayjonade B."/>
            <person name="Legrand L."/>
            <person name="Gill N."/>
            <person name="Kane N.C."/>
            <person name="Bowers J.E."/>
            <person name="Hubner S."/>
            <person name="Bellec A."/>
            <person name="Berard A."/>
            <person name="Berges H."/>
            <person name="Blanchet N."/>
            <person name="Boniface M.C."/>
            <person name="Brunel D."/>
            <person name="Catrice O."/>
            <person name="Chaidir N."/>
            <person name="Claudel C."/>
            <person name="Donnadieu C."/>
            <person name="Faraut T."/>
            <person name="Fievet G."/>
            <person name="Helmstetter N."/>
            <person name="King M."/>
            <person name="Knapp S.J."/>
            <person name="Lai Z."/>
            <person name="Le Paslier M.C."/>
            <person name="Lippi Y."/>
            <person name="Lorenzon L."/>
            <person name="Mandel J.R."/>
            <person name="Marage G."/>
            <person name="Marchand G."/>
            <person name="Marquand E."/>
            <person name="Bret-Mestries E."/>
            <person name="Morien E."/>
            <person name="Nambeesan S."/>
            <person name="Nguyen T."/>
            <person name="Pegot-Espagnet P."/>
            <person name="Pouilly N."/>
            <person name="Raftis F."/>
            <person name="Sallet E."/>
            <person name="Schiex T."/>
            <person name="Thomas J."/>
            <person name="Vandecasteele C."/>
            <person name="Vares D."/>
            <person name="Vear F."/>
            <person name="Vautrin S."/>
            <person name="Crespi M."/>
            <person name="Mangin B."/>
            <person name="Burke J.M."/>
            <person name="Salse J."/>
            <person name="Munos S."/>
            <person name="Vincourt P."/>
            <person name="Rieseberg L.H."/>
            <person name="Langlade N.B."/>
        </authorList>
    </citation>
    <scope>NUCLEOTIDE SEQUENCE [LARGE SCALE GENOMIC DNA]</scope>
    <source>
        <strain evidence="7">cv. SF193</strain>
    </source>
</reference>
<dbReference type="GO" id="GO:0005634">
    <property type="term" value="C:nucleus"/>
    <property type="evidence" value="ECO:0000318"/>
    <property type="project" value="GO_Central"/>
</dbReference>
<evidence type="ECO:0000259" key="5">
    <source>
        <dbReference type="PROSITE" id="PS51017"/>
    </source>
</evidence>
<gene>
    <name evidence="6" type="ORF">HannXRQ_Chr05g0157831</name>
</gene>
<organism evidence="6 7">
    <name type="scientific">Helianthus annuus</name>
    <name type="common">Common sunflower</name>
    <dbReference type="NCBI Taxonomy" id="4232"/>
    <lineage>
        <taxon>Eukaryota</taxon>
        <taxon>Viridiplantae</taxon>
        <taxon>Streptophyta</taxon>
        <taxon>Embryophyta</taxon>
        <taxon>Tracheophyta</taxon>
        <taxon>Spermatophyta</taxon>
        <taxon>Magnoliopsida</taxon>
        <taxon>eudicotyledons</taxon>
        <taxon>Gunneridae</taxon>
        <taxon>Pentapetalae</taxon>
        <taxon>asterids</taxon>
        <taxon>campanulids</taxon>
        <taxon>Asterales</taxon>
        <taxon>Asteraceae</taxon>
        <taxon>Asteroideae</taxon>
        <taxon>Heliantheae alliance</taxon>
        <taxon>Heliantheae</taxon>
        <taxon>Helianthus</taxon>
    </lineage>
</organism>
<dbReference type="PANTHER" id="PTHR31319">
    <property type="entry name" value="ZINC FINGER PROTEIN CONSTANS-LIKE 4"/>
    <property type="match status" value="1"/>
</dbReference>
<comment type="subcellular location">
    <subcellularLocation>
        <location evidence="1 3">Nucleus</location>
    </subcellularLocation>
</comment>
<dbReference type="InterPro" id="IPR045281">
    <property type="entry name" value="CONSTANS-like"/>
</dbReference>
<name>A0A251USP7_HELAN</name>
<dbReference type="GO" id="GO:2000028">
    <property type="term" value="P:regulation of photoperiodism, flowering"/>
    <property type="evidence" value="ECO:0000318"/>
    <property type="project" value="GO_Central"/>
</dbReference>
<evidence type="ECO:0000256" key="1">
    <source>
        <dbReference type="ARBA" id="ARBA00004123"/>
    </source>
</evidence>
<dbReference type="OMA" id="NDQIGES"/>
<protein>
    <submittedName>
        <fullName evidence="6">Putative CCT domain-containing protein</fullName>
    </submittedName>
</protein>
<evidence type="ECO:0000313" key="6">
    <source>
        <dbReference type="EMBL" id="OTG26365.1"/>
    </source>
</evidence>
<dbReference type="Pfam" id="PF06203">
    <property type="entry name" value="CCT"/>
    <property type="match status" value="1"/>
</dbReference>
<feature type="region of interest" description="Disordered" evidence="4">
    <location>
        <begin position="91"/>
        <end position="114"/>
    </location>
</feature>
<dbReference type="GO" id="GO:0009909">
    <property type="term" value="P:regulation of flower development"/>
    <property type="evidence" value="ECO:0000318"/>
    <property type="project" value="GO_Central"/>
</dbReference>
<feature type="compositionally biased region" description="Polar residues" evidence="4">
    <location>
        <begin position="91"/>
        <end position="103"/>
    </location>
</feature>
<dbReference type="EMBL" id="CM007894">
    <property type="protein sequence ID" value="OTG26365.1"/>
    <property type="molecule type" value="Genomic_DNA"/>
</dbReference>
<proteinExistence type="predicted"/>
<dbReference type="PROSITE" id="PS51017">
    <property type="entry name" value="CCT"/>
    <property type="match status" value="1"/>
</dbReference>
<dbReference type="Proteomes" id="UP000215914">
    <property type="component" value="Chromosome 5"/>
</dbReference>
<feature type="domain" description="CCT" evidence="5">
    <location>
        <begin position="118"/>
        <end position="160"/>
    </location>
</feature>
<evidence type="ECO:0000256" key="4">
    <source>
        <dbReference type="SAM" id="MobiDB-lite"/>
    </source>
</evidence>
<evidence type="ECO:0000313" key="7">
    <source>
        <dbReference type="Proteomes" id="UP000215914"/>
    </source>
</evidence>
<dbReference type="InterPro" id="IPR010402">
    <property type="entry name" value="CCT_domain"/>
</dbReference>
<keyword evidence="7" id="KW-1185">Reference proteome</keyword>
<evidence type="ECO:0000256" key="3">
    <source>
        <dbReference type="PROSITE-ProRule" id="PRU00357"/>
    </source>
</evidence>
<dbReference type="PANTHER" id="PTHR31319:SF39">
    <property type="entry name" value="ZINC FINGER PROTEIN CONSTANS-LIKE 1"/>
    <property type="match status" value="1"/>
</dbReference>
<keyword evidence="2 3" id="KW-0539">Nucleus</keyword>
<feature type="region of interest" description="Disordered" evidence="4">
    <location>
        <begin position="150"/>
        <end position="171"/>
    </location>
</feature>